<dbReference type="Proteomes" id="UP000005714">
    <property type="component" value="Unassembled WGS sequence"/>
</dbReference>
<protein>
    <submittedName>
        <fullName evidence="1">Uncharacterized protein</fullName>
    </submittedName>
</protein>
<reference evidence="1 2" key="1">
    <citation type="submission" date="2010-04" db="EMBL/GenBank/DDBJ databases">
        <authorList>
            <person name="Qin X."/>
            <person name="Bachman B."/>
            <person name="Battles P."/>
            <person name="Bell A."/>
            <person name="Bess C."/>
            <person name="Bickham C."/>
            <person name="Chaboub L."/>
            <person name="Chen D."/>
            <person name="Coyle M."/>
            <person name="Deiros D.R."/>
            <person name="Dinh H."/>
            <person name="Forbes L."/>
            <person name="Fowler G."/>
            <person name="Francisco L."/>
            <person name="Fu Q."/>
            <person name="Gubbala S."/>
            <person name="Hale W."/>
            <person name="Han Y."/>
            <person name="Hemphill L."/>
            <person name="Highlander S.K."/>
            <person name="Hirani K."/>
            <person name="Hogues M."/>
            <person name="Jackson L."/>
            <person name="Jakkamsetti A."/>
            <person name="Javaid M."/>
            <person name="Jiang H."/>
            <person name="Korchina V."/>
            <person name="Kovar C."/>
            <person name="Lara F."/>
            <person name="Lee S."/>
            <person name="Mata R."/>
            <person name="Mathew T."/>
            <person name="Moen C."/>
            <person name="Morales K."/>
            <person name="Munidasa M."/>
            <person name="Nazareth L."/>
            <person name="Ngo R."/>
            <person name="Nguyen L."/>
            <person name="Okwuonu G."/>
            <person name="Ongeri F."/>
            <person name="Patil S."/>
            <person name="Petrosino J."/>
            <person name="Pham C."/>
            <person name="Pham P."/>
            <person name="Pu L.-L."/>
            <person name="Puazo M."/>
            <person name="Raj R."/>
            <person name="Reid J."/>
            <person name="Rouhana J."/>
            <person name="Saada N."/>
            <person name="Shang Y."/>
            <person name="Simmons D."/>
            <person name="Thornton R."/>
            <person name="Warren J."/>
            <person name="Weissenberger G."/>
            <person name="Zhang J."/>
            <person name="Zhang L."/>
            <person name="Zhou C."/>
            <person name="Zhu D."/>
            <person name="Muzny D."/>
            <person name="Worley K."/>
            <person name="Gibbs R."/>
        </authorList>
    </citation>
    <scope>NUCLEOTIDE SEQUENCE [LARGE SCALE GENOMIC DNA]</scope>
    <source>
        <strain evidence="1 2">ATCC 49030</strain>
    </source>
</reference>
<evidence type="ECO:0000313" key="2">
    <source>
        <dbReference type="Proteomes" id="UP000005714"/>
    </source>
</evidence>
<evidence type="ECO:0000313" key="1">
    <source>
        <dbReference type="EMBL" id="EFG46412.1"/>
    </source>
</evidence>
<organism evidence="1 2">
    <name type="scientific">Brevibacterium mcbrellneri ATCC 49030</name>
    <dbReference type="NCBI Taxonomy" id="585530"/>
    <lineage>
        <taxon>Bacteria</taxon>
        <taxon>Bacillati</taxon>
        <taxon>Actinomycetota</taxon>
        <taxon>Actinomycetes</taxon>
        <taxon>Micrococcales</taxon>
        <taxon>Brevibacteriaceae</taxon>
        <taxon>Brevibacterium</taxon>
    </lineage>
</organism>
<dbReference type="AlphaFoldDB" id="D4YQW0"/>
<sequence length="39" mass="4265">MSVAPVLWMTTLFPQSADEVFFLLPFLSHGGVSPTKGQQ</sequence>
<dbReference type="EMBL" id="ADNU01000084">
    <property type="protein sequence ID" value="EFG46412.1"/>
    <property type="molecule type" value="Genomic_DNA"/>
</dbReference>
<comment type="caution">
    <text evidence="1">The sequence shown here is derived from an EMBL/GenBank/DDBJ whole genome shotgun (WGS) entry which is preliminary data.</text>
</comment>
<keyword evidence="2" id="KW-1185">Reference proteome</keyword>
<name>D4YQW0_9MICO</name>
<gene>
    <name evidence="1" type="ORF">HMPREF0183_2320</name>
</gene>
<accession>D4YQW0</accession>
<proteinExistence type="predicted"/>